<evidence type="ECO:0000313" key="1">
    <source>
        <dbReference type="EMBL" id="SVC26421.1"/>
    </source>
</evidence>
<gene>
    <name evidence="1" type="ORF">METZ01_LOCUS279275</name>
</gene>
<dbReference type="SUPFAM" id="SSF51679">
    <property type="entry name" value="Bacterial luciferase-like"/>
    <property type="match status" value="1"/>
</dbReference>
<organism evidence="1">
    <name type="scientific">marine metagenome</name>
    <dbReference type="NCBI Taxonomy" id="408172"/>
    <lineage>
        <taxon>unclassified sequences</taxon>
        <taxon>metagenomes</taxon>
        <taxon>ecological metagenomes</taxon>
    </lineage>
</organism>
<evidence type="ECO:0008006" key="2">
    <source>
        <dbReference type="Google" id="ProtNLM"/>
    </source>
</evidence>
<dbReference type="EMBL" id="UINC01082026">
    <property type="protein sequence ID" value="SVC26421.1"/>
    <property type="molecule type" value="Genomic_DNA"/>
</dbReference>
<name>A0A382KUV6_9ZZZZ</name>
<reference evidence="1" key="1">
    <citation type="submission" date="2018-05" db="EMBL/GenBank/DDBJ databases">
        <authorList>
            <person name="Lanie J.A."/>
            <person name="Ng W.-L."/>
            <person name="Kazmierczak K.M."/>
            <person name="Andrzejewski T.M."/>
            <person name="Davidsen T.M."/>
            <person name="Wayne K.J."/>
            <person name="Tettelin H."/>
            <person name="Glass J.I."/>
            <person name="Rusch D."/>
            <person name="Podicherti R."/>
            <person name="Tsui H.-C.T."/>
            <person name="Winkler M.E."/>
        </authorList>
    </citation>
    <scope>NUCLEOTIDE SEQUENCE</scope>
</reference>
<accession>A0A382KUV6</accession>
<sequence>MVTGQDRGTKTSMKFGILFTSHPHVDKEPYPHREVHTRVTAEILEADRLGYDELAATTLLHGSPDTVIRRLQELRDVTGITSLVLHYPPYYGVEKTLNSLRLFAEEVIPAFRTEAVA</sequence>
<dbReference type="InterPro" id="IPR036661">
    <property type="entry name" value="Luciferase-like_sf"/>
</dbReference>
<proteinExistence type="predicted"/>
<dbReference type="GO" id="GO:0016705">
    <property type="term" value="F:oxidoreductase activity, acting on paired donors, with incorporation or reduction of molecular oxygen"/>
    <property type="evidence" value="ECO:0007669"/>
    <property type="project" value="InterPro"/>
</dbReference>
<dbReference type="Gene3D" id="3.20.20.30">
    <property type="entry name" value="Luciferase-like domain"/>
    <property type="match status" value="1"/>
</dbReference>
<protein>
    <recommendedName>
        <fullName evidence="2">Luciferase-like domain-containing protein</fullName>
    </recommendedName>
</protein>
<dbReference type="AlphaFoldDB" id="A0A382KUV6"/>